<dbReference type="PANTHER" id="PTHR43740">
    <property type="entry name" value="LEUCYL-TRNA SYNTHETASE"/>
    <property type="match status" value="1"/>
</dbReference>
<keyword evidence="2 9" id="KW-0963">Cytoplasm</keyword>
<feature type="domain" description="Aminoacyl-tRNA synthetase class Ia" evidence="11">
    <location>
        <begin position="629"/>
        <end position="665"/>
    </location>
</feature>
<evidence type="ECO:0000256" key="8">
    <source>
        <dbReference type="ARBA" id="ARBA00047469"/>
    </source>
</evidence>
<keyword evidence="5 9" id="KW-0067">ATP-binding</keyword>
<dbReference type="RefSeq" id="WP_119534233.1">
    <property type="nucleotide sequence ID" value="NZ_NRJF01000040.1"/>
</dbReference>
<dbReference type="FunFam" id="3.10.20.590:FF:000001">
    <property type="entry name" value="Leucine--tRNA ligase"/>
    <property type="match status" value="1"/>
</dbReference>
<evidence type="ECO:0000256" key="1">
    <source>
        <dbReference type="ARBA" id="ARBA00005594"/>
    </source>
</evidence>
<evidence type="ECO:0000256" key="4">
    <source>
        <dbReference type="ARBA" id="ARBA00022741"/>
    </source>
</evidence>
<evidence type="ECO:0000256" key="2">
    <source>
        <dbReference type="ARBA" id="ARBA00022490"/>
    </source>
</evidence>
<dbReference type="EC" id="6.1.1.4" evidence="9"/>
<keyword evidence="3 9" id="KW-0436">Ligase</keyword>
<dbReference type="CDD" id="cd00812">
    <property type="entry name" value="LeuRS_core"/>
    <property type="match status" value="1"/>
</dbReference>
<dbReference type="InterPro" id="IPR014729">
    <property type="entry name" value="Rossmann-like_a/b/a_fold"/>
</dbReference>
<dbReference type="InterPro" id="IPR002302">
    <property type="entry name" value="Leu-tRNA-ligase"/>
</dbReference>
<accession>A0A3A1YJZ1</accession>
<dbReference type="EMBL" id="NRJF01000040">
    <property type="protein sequence ID" value="RIY37518.1"/>
    <property type="molecule type" value="Genomic_DNA"/>
</dbReference>
<evidence type="ECO:0000256" key="3">
    <source>
        <dbReference type="ARBA" id="ARBA00022598"/>
    </source>
</evidence>
<feature type="domain" description="Leucyl-tRNA synthetase editing" evidence="14">
    <location>
        <begin position="222"/>
        <end position="412"/>
    </location>
</feature>
<dbReference type="Gene3D" id="3.40.50.620">
    <property type="entry name" value="HUPs"/>
    <property type="match status" value="1"/>
</dbReference>
<dbReference type="AlphaFoldDB" id="A0A3A1YJZ1"/>
<dbReference type="PROSITE" id="PS00178">
    <property type="entry name" value="AA_TRNA_LIGASE_I"/>
    <property type="match status" value="1"/>
</dbReference>
<evidence type="ECO:0000313" key="16">
    <source>
        <dbReference type="Proteomes" id="UP000265964"/>
    </source>
</evidence>
<feature type="domain" description="Aminoacyl-tRNA synthetase class Ia" evidence="11">
    <location>
        <begin position="426"/>
        <end position="541"/>
    </location>
</feature>
<feature type="short sequence motif" description="'KMSKS' region" evidence="9">
    <location>
        <begin position="630"/>
        <end position="634"/>
    </location>
</feature>
<dbReference type="FunFam" id="1.10.730.10:FF:000003">
    <property type="entry name" value="Leucine--tRNA ligase"/>
    <property type="match status" value="1"/>
</dbReference>
<dbReference type="InterPro" id="IPR025709">
    <property type="entry name" value="Leu_tRNA-synth_edit"/>
</dbReference>
<feature type="domain" description="Methionyl/Valyl/Leucyl/Isoleucyl-tRNA synthetase anticodon-binding" evidence="12">
    <location>
        <begin position="715"/>
        <end position="838"/>
    </location>
</feature>
<evidence type="ECO:0000256" key="9">
    <source>
        <dbReference type="HAMAP-Rule" id="MF_00049"/>
    </source>
</evidence>
<reference evidence="15 16" key="1">
    <citation type="submission" date="2017-08" db="EMBL/GenBank/DDBJ databases">
        <title>Reclassification of Bisgaard taxon 37 and 44.</title>
        <authorList>
            <person name="Christensen H."/>
        </authorList>
    </citation>
    <scope>NUCLEOTIDE SEQUENCE [LARGE SCALE GENOMIC DNA]</scope>
    <source>
        <strain evidence="15 16">EEAB3T1</strain>
    </source>
</reference>
<comment type="subcellular location">
    <subcellularLocation>
        <location evidence="9">Cytoplasm</location>
    </subcellularLocation>
</comment>
<dbReference type="Gene3D" id="2.20.28.290">
    <property type="match status" value="1"/>
</dbReference>
<keyword evidence="16" id="KW-1185">Reference proteome</keyword>
<dbReference type="Gene3D" id="3.90.740.10">
    <property type="entry name" value="Valyl/Leucyl/Isoleucyl-tRNA synthetase, editing domain"/>
    <property type="match status" value="1"/>
</dbReference>
<dbReference type="InterPro" id="IPR001412">
    <property type="entry name" value="aa-tRNA-synth_I_CS"/>
</dbReference>
<dbReference type="CDD" id="cd07958">
    <property type="entry name" value="Anticodon_Ia_Leu_BEm"/>
    <property type="match status" value="1"/>
</dbReference>
<dbReference type="GO" id="GO:0004823">
    <property type="term" value="F:leucine-tRNA ligase activity"/>
    <property type="evidence" value="ECO:0007669"/>
    <property type="project" value="UniProtKB-UniRule"/>
</dbReference>
<feature type="short sequence motif" description="'HIGH' region" evidence="9">
    <location>
        <begin position="43"/>
        <end position="53"/>
    </location>
</feature>
<dbReference type="NCBIfam" id="TIGR00396">
    <property type="entry name" value="leuS_bact"/>
    <property type="match status" value="1"/>
</dbReference>
<dbReference type="InterPro" id="IPR015413">
    <property type="entry name" value="Methionyl/Leucyl_tRNA_Synth"/>
</dbReference>
<keyword evidence="6 9" id="KW-0648">Protein biosynthesis</keyword>
<dbReference type="HAMAP" id="MF_00049_B">
    <property type="entry name" value="Leu_tRNA_synth_B"/>
    <property type="match status" value="1"/>
</dbReference>
<dbReference type="FunFam" id="2.20.28.290:FF:000001">
    <property type="entry name" value="Leucine--tRNA ligase"/>
    <property type="match status" value="1"/>
</dbReference>
<dbReference type="GO" id="GO:0002161">
    <property type="term" value="F:aminoacyl-tRNA deacylase activity"/>
    <property type="evidence" value="ECO:0007669"/>
    <property type="project" value="InterPro"/>
</dbReference>
<dbReference type="Proteomes" id="UP000265964">
    <property type="component" value="Unassembled WGS sequence"/>
</dbReference>
<keyword evidence="4 9" id="KW-0547">Nucleotide-binding</keyword>
<gene>
    <name evidence="9" type="primary">leuS</name>
    <name evidence="15" type="ORF">CKF59_01580</name>
</gene>
<dbReference type="PANTHER" id="PTHR43740:SF2">
    <property type="entry name" value="LEUCINE--TRNA LIGASE, MITOCHONDRIAL"/>
    <property type="match status" value="1"/>
</dbReference>
<dbReference type="Gene3D" id="3.10.20.590">
    <property type="match status" value="1"/>
</dbReference>
<name>A0A3A1YJZ1_9GAMM</name>
<feature type="domain" description="Methionyl/Leucyl tRNA synthetase" evidence="13">
    <location>
        <begin position="42"/>
        <end position="181"/>
    </location>
</feature>
<dbReference type="InterPro" id="IPR009080">
    <property type="entry name" value="tRNAsynth_Ia_anticodon-bd"/>
</dbReference>
<dbReference type="InterPro" id="IPR002300">
    <property type="entry name" value="aa-tRNA-synth_Ia"/>
</dbReference>
<dbReference type="GO" id="GO:0005829">
    <property type="term" value="C:cytosol"/>
    <property type="evidence" value="ECO:0007669"/>
    <property type="project" value="TreeGrafter"/>
</dbReference>
<evidence type="ECO:0000256" key="6">
    <source>
        <dbReference type="ARBA" id="ARBA00022917"/>
    </source>
</evidence>
<comment type="similarity">
    <text evidence="1 9 10">Belongs to the class-I aminoacyl-tRNA synthetase family.</text>
</comment>
<dbReference type="Gene3D" id="1.10.730.10">
    <property type="entry name" value="Isoleucyl-tRNA Synthetase, Domain 1"/>
    <property type="match status" value="1"/>
</dbReference>
<dbReference type="SUPFAM" id="SSF52374">
    <property type="entry name" value="Nucleotidylyl transferase"/>
    <property type="match status" value="1"/>
</dbReference>
<dbReference type="GO" id="GO:0005524">
    <property type="term" value="F:ATP binding"/>
    <property type="evidence" value="ECO:0007669"/>
    <property type="project" value="UniProtKB-UniRule"/>
</dbReference>
<keyword evidence="7 9" id="KW-0030">Aminoacyl-tRNA synthetase</keyword>
<dbReference type="GO" id="GO:0006429">
    <property type="term" value="P:leucyl-tRNA aminoacylation"/>
    <property type="evidence" value="ECO:0007669"/>
    <property type="project" value="UniProtKB-UniRule"/>
</dbReference>
<dbReference type="InterPro" id="IPR009008">
    <property type="entry name" value="Val/Leu/Ile-tRNA-synth_edit"/>
</dbReference>
<sequence>MCEYTYKPHEVEAAAQKYWEENNTFHVEMDPSKEKFYSLVMWPYPSGELHMGHVRNYTIGDVVARYQRMLGKNVLNPFGWDAFGMPAENAAIAHRTAPAKWTYENIEKMKATVKSLGYSYDWDREMASCKPDYYKWEQKFFTELFKKGIAYRKKSAVNWCEVDKTVLANEQVVDGRCWRCDTPVVQKELDQWFLRISDYAQELLTSLDTMDQWPERVRQMQRNWIGRSEGLQIAFTVSDAGKYQLDEQVSSFEVFTTRPDTFMGVTFVAIAATHPLALALAAQDEQVNAFVEQCKVMKTSEADLSTVEKLAYDLGIKVTHPLTGTQVPVYIANYVLMNYGTGAVMAVPAHDERDWEVAHKYNIPLLPVIKPVDASEWDFSKGAYTEKGELYNSGEFDGLTSEQAHAAIGKKLHALGKGEFKVNFRLRDWGVSRQRYWGCPIPMVRLEDGSVVPVEEQDLPIVLPENVTLGAEVTNPLVDNQEWKTTTYQGQPATRETDTFDTFVESSWYYARYTCPTYEGGILNKEEANYWLPVDNYVGGIEHACLHLIYIRYFHKLLRDAGFLTMDEPVTKYVPLGMVLNHSWYYNDENGIRVWIPQDQVEIIRDEKGAILGGKTKDGKYDVVYAGMAKMSKSKLNGVSPREMLETYGADAVRLYIMFGAPTEATFEWSEAGVEGASRFLRRVWNLTHDVVLGAKEQGITDFSFTHQELSKEQKEIRRLVHQTIVKVREDVDNRQAYNTAIAAVMELMNSLTKHPLNERLDFAVMHEAVFSLVKLLHPFTPHITHALWKLLGQESVLDFELLPEASQEAMVTDTKLIVVQVNGKLRARLEVPSAADEAAVKELAFADENVVKFTEGLQIVKVIYVPNKLLNIVVK</sequence>
<comment type="catalytic activity">
    <reaction evidence="8 9">
        <text>tRNA(Leu) + L-leucine + ATP = L-leucyl-tRNA(Leu) + AMP + diphosphate</text>
        <dbReference type="Rhea" id="RHEA:11688"/>
        <dbReference type="Rhea" id="RHEA-COMP:9613"/>
        <dbReference type="Rhea" id="RHEA-COMP:9622"/>
        <dbReference type="ChEBI" id="CHEBI:30616"/>
        <dbReference type="ChEBI" id="CHEBI:33019"/>
        <dbReference type="ChEBI" id="CHEBI:57427"/>
        <dbReference type="ChEBI" id="CHEBI:78442"/>
        <dbReference type="ChEBI" id="CHEBI:78494"/>
        <dbReference type="ChEBI" id="CHEBI:456215"/>
        <dbReference type="EC" id="6.1.1.4"/>
    </reaction>
</comment>
<dbReference type="Pfam" id="PF09334">
    <property type="entry name" value="tRNA-synt_1g"/>
    <property type="match status" value="1"/>
</dbReference>
<protein>
    <recommendedName>
        <fullName evidence="9">Leucine--tRNA ligase</fullName>
        <ecNumber evidence="9">6.1.1.4</ecNumber>
    </recommendedName>
    <alternativeName>
        <fullName evidence="9">Leucyl-tRNA synthetase</fullName>
        <shortName evidence="9">LeuRS</shortName>
    </alternativeName>
</protein>
<evidence type="ECO:0000259" key="12">
    <source>
        <dbReference type="Pfam" id="PF08264"/>
    </source>
</evidence>
<dbReference type="Pfam" id="PF00133">
    <property type="entry name" value="tRNA-synt_1"/>
    <property type="match status" value="2"/>
</dbReference>
<evidence type="ECO:0000313" key="15">
    <source>
        <dbReference type="EMBL" id="RIY37518.1"/>
    </source>
</evidence>
<comment type="caution">
    <text evidence="15">The sequence shown here is derived from an EMBL/GenBank/DDBJ whole genome shotgun (WGS) entry which is preliminary data.</text>
</comment>
<evidence type="ECO:0000259" key="11">
    <source>
        <dbReference type="Pfam" id="PF00133"/>
    </source>
</evidence>
<dbReference type="InterPro" id="IPR013155">
    <property type="entry name" value="M/V/L/I-tRNA-synth_anticd-bd"/>
</dbReference>
<dbReference type="PRINTS" id="PR00985">
    <property type="entry name" value="TRNASYNTHLEU"/>
</dbReference>
<evidence type="ECO:0000259" key="14">
    <source>
        <dbReference type="Pfam" id="PF13603"/>
    </source>
</evidence>
<organism evidence="15 16">
    <name type="scientific">Psittacicella gerlachiana</name>
    <dbReference type="NCBI Taxonomy" id="2028574"/>
    <lineage>
        <taxon>Bacteria</taxon>
        <taxon>Pseudomonadati</taxon>
        <taxon>Pseudomonadota</taxon>
        <taxon>Gammaproteobacteria</taxon>
        <taxon>Pasteurellales</taxon>
        <taxon>Psittacicellaceae</taxon>
        <taxon>Psittacicella</taxon>
    </lineage>
</organism>
<dbReference type="Pfam" id="PF08264">
    <property type="entry name" value="Anticodon_1"/>
    <property type="match status" value="1"/>
</dbReference>
<dbReference type="SUPFAM" id="SSF47323">
    <property type="entry name" value="Anticodon-binding domain of a subclass of class I aminoacyl-tRNA synthetases"/>
    <property type="match status" value="1"/>
</dbReference>
<evidence type="ECO:0000256" key="7">
    <source>
        <dbReference type="ARBA" id="ARBA00023146"/>
    </source>
</evidence>
<feature type="binding site" evidence="9">
    <location>
        <position position="633"/>
    </location>
    <ligand>
        <name>ATP</name>
        <dbReference type="ChEBI" id="CHEBI:30616"/>
    </ligand>
</feature>
<dbReference type="SUPFAM" id="SSF50677">
    <property type="entry name" value="ValRS/IleRS/LeuRS editing domain"/>
    <property type="match status" value="1"/>
</dbReference>
<dbReference type="Pfam" id="PF13603">
    <property type="entry name" value="tRNA-synt_1_2"/>
    <property type="match status" value="1"/>
</dbReference>
<dbReference type="FunFam" id="3.40.50.620:FF:000003">
    <property type="entry name" value="Leucine--tRNA ligase"/>
    <property type="match status" value="1"/>
</dbReference>
<proteinExistence type="inferred from homology"/>
<evidence type="ECO:0000256" key="10">
    <source>
        <dbReference type="RuleBase" id="RU363035"/>
    </source>
</evidence>
<evidence type="ECO:0000259" key="13">
    <source>
        <dbReference type="Pfam" id="PF09334"/>
    </source>
</evidence>
<dbReference type="OrthoDB" id="9810365at2"/>
<dbReference type="FunFam" id="3.90.740.10:FF:000012">
    <property type="entry name" value="Leucine--tRNA ligase"/>
    <property type="match status" value="1"/>
</dbReference>
<evidence type="ECO:0000256" key="5">
    <source>
        <dbReference type="ARBA" id="ARBA00022840"/>
    </source>
</evidence>